<dbReference type="PANTHER" id="PTHR47800:SF5">
    <property type="entry name" value="FER-1-LIKE PROTEIN 6"/>
    <property type="match status" value="1"/>
</dbReference>
<accession>A0A8A1MCC8</accession>
<name>A0A8A1MCC8_AJECA</name>
<dbReference type="GO" id="GO:0010628">
    <property type="term" value="P:positive regulation of gene expression"/>
    <property type="evidence" value="ECO:0007669"/>
    <property type="project" value="TreeGrafter"/>
</dbReference>
<feature type="compositionally biased region" description="Low complexity" evidence="1">
    <location>
        <begin position="15"/>
        <end position="36"/>
    </location>
</feature>
<dbReference type="OrthoDB" id="73919at2759"/>
<dbReference type="SMART" id="SM00239">
    <property type="entry name" value="C2"/>
    <property type="match status" value="1"/>
</dbReference>
<dbReference type="AlphaFoldDB" id="A0A8A1MCC8"/>
<evidence type="ECO:0000313" key="4">
    <source>
        <dbReference type="Proteomes" id="UP000663671"/>
    </source>
</evidence>
<feature type="region of interest" description="Disordered" evidence="1">
    <location>
        <begin position="482"/>
        <end position="523"/>
    </location>
</feature>
<dbReference type="SUPFAM" id="SSF49562">
    <property type="entry name" value="C2 domain (Calcium/lipid-binding domain, CaLB)"/>
    <property type="match status" value="1"/>
</dbReference>
<dbReference type="Pfam" id="PF00168">
    <property type="entry name" value="C2"/>
    <property type="match status" value="1"/>
</dbReference>
<feature type="domain" description="C2" evidence="2">
    <location>
        <begin position="42"/>
        <end position="173"/>
    </location>
</feature>
<feature type="compositionally biased region" description="Basic and acidic residues" evidence="1">
    <location>
        <begin position="595"/>
        <end position="608"/>
    </location>
</feature>
<feature type="compositionally biased region" description="Polar residues" evidence="1">
    <location>
        <begin position="609"/>
        <end position="630"/>
    </location>
</feature>
<dbReference type="Proteomes" id="UP000663671">
    <property type="component" value="Chromosome 5"/>
</dbReference>
<dbReference type="VEuPathDB" id="FungiDB:I7I51_04551"/>
<sequence>MAGPTRDPQDAPHRPATADSASNPSPDSNLNPSANSTSPQEQQPAGGFDSTPVPPAPPGFTLKFTFHRASNLPIADIRTLSADPFVLAHLTSDLPRRNKQDPDLVFRTRTIPKNVEPVWDSHWIVANVPSSGFELKCRIYDEDAVNSDDKLGNVKISVQSLSESWPGIIEQPYKVQKRTANKRAYFVRSLSVVCSRNKHLHATLYLSVQCLGRTPGDEGGRMYTVGPNYWSKHFSPLIGRLAGTMDYGPSENGEKPVSRYNFQAIQMQLKGPVPASLYHRYIEFRPFVKGMFTAQSLRGRILNHALHQQHVRIYNFDRSTVYGVFPAPSLQFTQQFLEFVHYDIGGRVFTYVITLDGQWRFTETGREFGINMLSKHTMHSDVSIYIAYSGEFFVRRRPHHSRKRRSISPRPESQDGHNHGPLHTSTDPAAYELVIDNESGTYRPNPKLLPELREFLSMNLPGLQVTTYDCQGDSKVLEKLKEEQRERKSKSGRQMTYLQRSSSFSSISSSDEEDLDEYFGQSSGGTASALATVIEKNNLVDSYPLVSSYPSATSETTSSTGPNTNNDPVYDPNSDTDLTEPDRPLPGPRKASAKGNKDRETPTKERRTQYLQAKSVESPTLGPNRNTSVSAAELQHRAHYELQADDTDDEDYGKADGTQETKLTID</sequence>
<gene>
    <name evidence="3" type="ORF">I7I51_04551</name>
</gene>
<dbReference type="InterPro" id="IPR000008">
    <property type="entry name" value="C2_dom"/>
</dbReference>
<feature type="compositionally biased region" description="Basic residues" evidence="1">
    <location>
        <begin position="397"/>
        <end position="407"/>
    </location>
</feature>
<dbReference type="Gene3D" id="2.60.40.150">
    <property type="entry name" value="C2 domain"/>
    <property type="match status" value="1"/>
</dbReference>
<dbReference type="PANTHER" id="PTHR47800">
    <property type="entry name" value="C2 DOMAIN-CONTAINING PROTEIN"/>
    <property type="match status" value="1"/>
</dbReference>
<dbReference type="EMBL" id="CP069111">
    <property type="protein sequence ID" value="QSS62373.1"/>
    <property type="molecule type" value="Genomic_DNA"/>
</dbReference>
<evidence type="ECO:0000259" key="2">
    <source>
        <dbReference type="PROSITE" id="PS50004"/>
    </source>
</evidence>
<protein>
    <submittedName>
        <fullName evidence="3">C2 domain-containing protein</fullName>
    </submittedName>
</protein>
<feature type="region of interest" description="Disordered" evidence="1">
    <location>
        <begin position="1"/>
        <end position="56"/>
    </location>
</feature>
<reference evidence="3" key="1">
    <citation type="submission" date="2021-01" db="EMBL/GenBank/DDBJ databases">
        <title>Chromosome-level genome assembly of a human fungal pathogen reveals clustering of transcriptionally co-regulated genes.</title>
        <authorList>
            <person name="Voorhies M."/>
            <person name="Cohen S."/>
            <person name="Shea T.P."/>
            <person name="Petrus S."/>
            <person name="Munoz J.F."/>
            <person name="Poplawski S."/>
            <person name="Goldman W.E."/>
            <person name="Michael T."/>
            <person name="Cuomo C.A."/>
            <person name="Sil A."/>
            <person name="Beyhan S."/>
        </authorList>
    </citation>
    <scope>NUCLEOTIDE SEQUENCE</scope>
    <source>
        <strain evidence="3">WU24</strain>
    </source>
</reference>
<feature type="region of interest" description="Disordered" evidence="1">
    <location>
        <begin position="549"/>
        <end position="666"/>
    </location>
</feature>
<evidence type="ECO:0000256" key="1">
    <source>
        <dbReference type="SAM" id="MobiDB-lite"/>
    </source>
</evidence>
<feature type="compositionally biased region" description="Polar residues" evidence="1">
    <location>
        <begin position="549"/>
        <end position="567"/>
    </location>
</feature>
<proteinExistence type="predicted"/>
<dbReference type="InterPro" id="IPR035892">
    <property type="entry name" value="C2_domain_sf"/>
</dbReference>
<evidence type="ECO:0000313" key="3">
    <source>
        <dbReference type="EMBL" id="QSS62373.1"/>
    </source>
</evidence>
<feature type="region of interest" description="Disordered" evidence="1">
    <location>
        <begin position="397"/>
        <end position="426"/>
    </location>
</feature>
<dbReference type="PROSITE" id="PS50004">
    <property type="entry name" value="C2"/>
    <property type="match status" value="1"/>
</dbReference>
<organism evidence="3 4">
    <name type="scientific">Ajellomyces capsulatus</name>
    <name type="common">Darling's disease fungus</name>
    <name type="synonym">Histoplasma capsulatum</name>
    <dbReference type="NCBI Taxonomy" id="5037"/>
    <lineage>
        <taxon>Eukaryota</taxon>
        <taxon>Fungi</taxon>
        <taxon>Dikarya</taxon>
        <taxon>Ascomycota</taxon>
        <taxon>Pezizomycotina</taxon>
        <taxon>Eurotiomycetes</taxon>
        <taxon>Eurotiomycetidae</taxon>
        <taxon>Onygenales</taxon>
        <taxon>Ajellomycetaceae</taxon>
        <taxon>Histoplasma</taxon>
    </lineage>
</organism>
<feature type="compositionally biased region" description="Basic and acidic residues" evidence="1">
    <location>
        <begin position="652"/>
        <end position="666"/>
    </location>
</feature>